<evidence type="ECO:0000313" key="4">
    <source>
        <dbReference type="Proteomes" id="UP001487740"/>
    </source>
</evidence>
<proteinExistence type="predicted"/>
<feature type="compositionally biased region" description="Polar residues" evidence="1">
    <location>
        <begin position="272"/>
        <end position="283"/>
    </location>
</feature>
<reference evidence="3 4" key="1">
    <citation type="submission" date="2023-03" db="EMBL/GenBank/DDBJ databases">
        <title>High-quality genome of Scylla paramamosain provides insights in environmental adaptation.</title>
        <authorList>
            <person name="Zhang L."/>
        </authorList>
    </citation>
    <scope>NUCLEOTIDE SEQUENCE [LARGE SCALE GENOMIC DNA]</scope>
    <source>
        <strain evidence="3">LZ_2023a</strain>
        <tissue evidence="3">Muscle</tissue>
    </source>
</reference>
<dbReference type="Pfam" id="PF13679">
    <property type="entry name" value="Methyltransf_32"/>
    <property type="match status" value="1"/>
</dbReference>
<feature type="compositionally biased region" description="Low complexity" evidence="1">
    <location>
        <begin position="242"/>
        <end position="255"/>
    </location>
</feature>
<evidence type="ECO:0000313" key="3">
    <source>
        <dbReference type="EMBL" id="KAK8404276.1"/>
    </source>
</evidence>
<feature type="region of interest" description="Disordered" evidence="1">
    <location>
        <begin position="337"/>
        <end position="375"/>
    </location>
</feature>
<dbReference type="SUPFAM" id="SSF53335">
    <property type="entry name" value="S-adenosyl-L-methionine-dependent methyltransferases"/>
    <property type="match status" value="1"/>
</dbReference>
<dbReference type="Proteomes" id="UP001487740">
    <property type="component" value="Unassembled WGS sequence"/>
</dbReference>
<dbReference type="EMBL" id="JARAKH010000004">
    <property type="protein sequence ID" value="KAK8404278.1"/>
    <property type="molecule type" value="Genomic_DNA"/>
</dbReference>
<keyword evidence="4" id="KW-1185">Reference proteome</keyword>
<gene>
    <name evidence="3" type="ORF">O3P69_007534</name>
</gene>
<dbReference type="AlphaFoldDB" id="A0AAW0UXM3"/>
<dbReference type="PANTHER" id="PTHR12496">
    <property type="entry name" value="CGI-41 METHYLTRANSFERASE"/>
    <property type="match status" value="1"/>
</dbReference>
<sequence length="586" mass="65614">MENKVFEDIVHLLQGADWLYNYPMTQVFTRNIFTHMPVEWQKALTDLPLDVLNGLPQCLTQDQWPSSLKVFLQECQRLSCLSPDLGPQTSGGSRRGSSSSNVSGSSSSSSSSSNLQIPQELTYGLTVKKKHEITTLLSIVKEMLDLTGSKHILDIGSGKGYIDSCIHRILHAQVLGVEGNCKLMRSAEKHHWKLYGRCRGITFLNWYLSDNTETLCRAEQLVSYLTELDTTCSCQTSPKRGTSSAKVASKTVSSSNIDGRESKSSNHECSDSPDSFTDSESSMGNGSVCSENRCVLLGLHACADLSPIIIKVFRDCVQASSLVLLSCCYHKMSLRPKAADDPASDKQESQCKGSDDTEGHGECPVEGDPPQNEEMIPGESDFMNFPMSQSLQEIFRQNNFHMSVFGLRLGAQKSGQNWCTETLEDHEYHTRNVAYRGILEAACVEEGLTLRKLRRRCVRKSGFEDFSEYKRNIFDNYEFQKTGSDGTPMESVPNSESTLNMNEDKILERNTHISATLDTCFENHKHYFPLIEPLTGLQLALQPVIEILVQMDRLIYLKECGFSRVWLEKVFDAEVSPRNIALLAVR</sequence>
<organism evidence="3 4">
    <name type="scientific">Scylla paramamosain</name>
    <name type="common">Mud crab</name>
    <dbReference type="NCBI Taxonomy" id="85552"/>
    <lineage>
        <taxon>Eukaryota</taxon>
        <taxon>Metazoa</taxon>
        <taxon>Ecdysozoa</taxon>
        <taxon>Arthropoda</taxon>
        <taxon>Crustacea</taxon>
        <taxon>Multicrustacea</taxon>
        <taxon>Malacostraca</taxon>
        <taxon>Eumalacostraca</taxon>
        <taxon>Eucarida</taxon>
        <taxon>Decapoda</taxon>
        <taxon>Pleocyemata</taxon>
        <taxon>Brachyura</taxon>
        <taxon>Eubrachyura</taxon>
        <taxon>Portunoidea</taxon>
        <taxon>Portunidae</taxon>
        <taxon>Portuninae</taxon>
        <taxon>Scylla</taxon>
    </lineage>
</organism>
<feature type="compositionally biased region" description="Basic and acidic residues" evidence="1">
    <location>
        <begin position="337"/>
        <end position="363"/>
    </location>
</feature>
<dbReference type="PANTHER" id="PTHR12496:SF0">
    <property type="entry name" value="METHYLTRANSFERASE DOMAIN-CONTAINING PROTEIN"/>
    <property type="match status" value="1"/>
</dbReference>
<dbReference type="InterPro" id="IPR025714">
    <property type="entry name" value="Methyltranfer_dom"/>
</dbReference>
<dbReference type="InterPro" id="IPR029063">
    <property type="entry name" value="SAM-dependent_MTases_sf"/>
</dbReference>
<dbReference type="EMBL" id="JARAKH010000004">
    <property type="protein sequence ID" value="KAK8404276.1"/>
    <property type="molecule type" value="Genomic_DNA"/>
</dbReference>
<dbReference type="Gene3D" id="3.40.50.150">
    <property type="entry name" value="Vaccinia Virus protein VP39"/>
    <property type="match status" value="1"/>
</dbReference>
<feature type="region of interest" description="Disordered" evidence="1">
    <location>
        <begin position="86"/>
        <end position="114"/>
    </location>
</feature>
<name>A0AAW0UXM3_SCYPA</name>
<comment type="caution">
    <text evidence="3">The sequence shown here is derived from an EMBL/GenBank/DDBJ whole genome shotgun (WGS) entry which is preliminary data.</text>
</comment>
<feature type="compositionally biased region" description="Low complexity" evidence="1">
    <location>
        <begin position="90"/>
        <end position="114"/>
    </location>
</feature>
<evidence type="ECO:0000256" key="1">
    <source>
        <dbReference type="SAM" id="MobiDB-lite"/>
    </source>
</evidence>
<protein>
    <recommendedName>
        <fullName evidence="2">Methyltransferase domain-containing protein</fullName>
    </recommendedName>
</protein>
<feature type="domain" description="Methyltransferase" evidence="2">
    <location>
        <begin position="128"/>
        <end position="333"/>
    </location>
</feature>
<dbReference type="InterPro" id="IPR052220">
    <property type="entry name" value="METTL25"/>
</dbReference>
<evidence type="ECO:0000259" key="2">
    <source>
        <dbReference type="Pfam" id="PF13679"/>
    </source>
</evidence>
<feature type="compositionally biased region" description="Basic and acidic residues" evidence="1">
    <location>
        <begin position="258"/>
        <end position="270"/>
    </location>
</feature>
<feature type="region of interest" description="Disordered" evidence="1">
    <location>
        <begin position="234"/>
        <end position="283"/>
    </location>
</feature>
<accession>A0AAW0UXM3</accession>